<reference evidence="2" key="1">
    <citation type="submission" date="2019-04" db="EMBL/GenBank/DDBJ databases">
        <title>Evolution of Biomass-Degrading Anaerobic Consortia Revealed by Metagenomics.</title>
        <authorList>
            <person name="Peng X."/>
        </authorList>
    </citation>
    <scope>NUCLEOTIDE SEQUENCE</scope>
    <source>
        <strain evidence="2">SIG66</strain>
    </source>
</reference>
<proteinExistence type="predicted"/>
<feature type="transmembrane region" description="Helical" evidence="1">
    <location>
        <begin position="70"/>
        <end position="93"/>
    </location>
</feature>
<accession>A0A928HEG7</accession>
<sequence length="150" mass="16982">MKNLLIRFTNLNFWVKMIFCFCLIGVLSNTVLCIRDLMTGGILFRLHAGFWVLYASQAVFILLGERYVSVLALVQGLLAFFTNADFTFVPLLRAVGTVYYVLFPVPTLQMMSAYKYIFISAAFTLQMLSAYVLLVSFPKPAPKKEPVAEK</sequence>
<evidence type="ECO:0000313" key="3">
    <source>
        <dbReference type="Proteomes" id="UP000725649"/>
    </source>
</evidence>
<evidence type="ECO:0000256" key="1">
    <source>
        <dbReference type="SAM" id="Phobius"/>
    </source>
</evidence>
<keyword evidence="1" id="KW-0812">Transmembrane</keyword>
<feature type="transmembrane region" description="Helical" evidence="1">
    <location>
        <begin position="113"/>
        <end position="134"/>
    </location>
</feature>
<keyword evidence="1" id="KW-0472">Membrane</keyword>
<comment type="caution">
    <text evidence="2">The sequence shown here is derived from an EMBL/GenBank/DDBJ whole genome shotgun (WGS) entry which is preliminary data.</text>
</comment>
<feature type="transmembrane region" description="Helical" evidence="1">
    <location>
        <begin position="43"/>
        <end position="63"/>
    </location>
</feature>
<evidence type="ECO:0000313" key="2">
    <source>
        <dbReference type="EMBL" id="MBE6420658.1"/>
    </source>
</evidence>
<gene>
    <name evidence="2" type="ORF">E7027_00695</name>
</gene>
<dbReference type="EMBL" id="SUVG01000001">
    <property type="protein sequence ID" value="MBE6420658.1"/>
    <property type="molecule type" value="Genomic_DNA"/>
</dbReference>
<protein>
    <submittedName>
        <fullName evidence="2">Uncharacterized protein</fullName>
    </submittedName>
</protein>
<dbReference type="Proteomes" id="UP000725649">
    <property type="component" value="Unassembled WGS sequence"/>
</dbReference>
<keyword evidence="1" id="KW-1133">Transmembrane helix</keyword>
<organism evidence="2 3">
    <name type="scientific">Candidatus Avelusimicrobium gallicola</name>
    <dbReference type="NCBI Taxonomy" id="2562704"/>
    <lineage>
        <taxon>Bacteria</taxon>
        <taxon>Pseudomonadati</taxon>
        <taxon>Elusimicrobiota</taxon>
        <taxon>Elusimicrobia</taxon>
        <taxon>Elusimicrobiales</taxon>
        <taxon>Elusimicrobiaceae</taxon>
        <taxon>Candidatus Avelusimicrobium</taxon>
    </lineage>
</organism>
<name>A0A928HEG7_9BACT</name>
<dbReference type="AlphaFoldDB" id="A0A928HEG7"/>